<dbReference type="GO" id="GO:0000981">
    <property type="term" value="F:DNA-binding transcription factor activity, RNA polymerase II-specific"/>
    <property type="evidence" value="ECO:0007669"/>
    <property type="project" value="InterPro"/>
</dbReference>
<evidence type="ECO:0000259" key="1">
    <source>
        <dbReference type="PROSITE" id="PS50048"/>
    </source>
</evidence>
<feature type="domain" description="Zn(2)-C6 fungal-type" evidence="1">
    <location>
        <begin position="98"/>
        <end position="128"/>
    </location>
</feature>
<protein>
    <submittedName>
        <fullName evidence="2">Zn(2)-Cys(6) binuclear cluster domain-containing protein</fullName>
    </submittedName>
</protein>
<keyword evidence="3" id="KW-1185">Reference proteome</keyword>
<gene>
    <name evidence="2" type="primary">MPUL0F04530</name>
    <name evidence="2" type="ORF">METSCH_F04530</name>
</gene>
<dbReference type="Proteomes" id="UP000292447">
    <property type="component" value="Chromosome VI"/>
</dbReference>
<dbReference type="Gene3D" id="4.10.240.10">
    <property type="entry name" value="Zn(2)-C6 fungal-type DNA-binding domain"/>
    <property type="match status" value="1"/>
</dbReference>
<accession>A0A4P6XVD0</accession>
<dbReference type="Pfam" id="PF00172">
    <property type="entry name" value="Zn_clus"/>
    <property type="match status" value="1"/>
</dbReference>
<dbReference type="EMBL" id="CP034461">
    <property type="protein sequence ID" value="QBM90865.1"/>
    <property type="molecule type" value="Genomic_DNA"/>
</dbReference>
<dbReference type="CDD" id="cd00067">
    <property type="entry name" value="GAL4"/>
    <property type="match status" value="1"/>
</dbReference>
<dbReference type="AlphaFoldDB" id="A0A4P6XVD0"/>
<dbReference type="GO" id="GO:0008270">
    <property type="term" value="F:zinc ion binding"/>
    <property type="evidence" value="ECO:0007669"/>
    <property type="project" value="InterPro"/>
</dbReference>
<reference evidence="3" key="1">
    <citation type="submission" date="2019-03" db="EMBL/GenBank/DDBJ databases">
        <title>Snf2 controls pulcherriminic acid biosynthesis and connects pigmentation and antifungal activity of the yeast Metschnikowia pulcherrima.</title>
        <authorList>
            <person name="Gore-Lloyd D."/>
            <person name="Sumann I."/>
            <person name="Brachmann A.O."/>
            <person name="Schneeberger K."/>
            <person name="Ortiz-Merino R.A."/>
            <person name="Moreno-Beltran M."/>
            <person name="Schlaefli M."/>
            <person name="Kirner P."/>
            <person name="Santos Kron A."/>
            <person name="Wolfe K.H."/>
            <person name="Piel J."/>
            <person name="Ahrens C.H."/>
            <person name="Henk D."/>
            <person name="Freimoser F.M."/>
        </authorList>
    </citation>
    <scope>NUCLEOTIDE SEQUENCE [LARGE SCALE GENOMIC DNA]</scope>
    <source>
        <strain evidence="3">APC 1.2</strain>
    </source>
</reference>
<dbReference type="SMART" id="SM00066">
    <property type="entry name" value="GAL4"/>
    <property type="match status" value="1"/>
</dbReference>
<dbReference type="PROSITE" id="PS50048">
    <property type="entry name" value="ZN2_CY6_FUNGAL_2"/>
    <property type="match status" value="1"/>
</dbReference>
<sequence length="215" mass="25173">MDYNAYAEANELLECTFSDIRRELLETYPSITKYLSVFHVDLKHFPKTPRNRRFKDSVFVFKKKRLLLQAFQDHTDIYATDLREVELDTLNENKSRSSCERCRRFKKKCTRDLPECLNCSISEELCAYKPRKKRAFSNPKVIYDLDPVTVEQVPPPGPDSSYYIQSNKLTAADDTAYPRDTYFEGAMRTGEQQLREAALQRTQIRASSDLMRLLN</sequence>
<dbReference type="InterPro" id="IPR036864">
    <property type="entry name" value="Zn2-C6_fun-type_DNA-bd_sf"/>
</dbReference>
<dbReference type="PROSITE" id="PS00463">
    <property type="entry name" value="ZN2_CY6_FUNGAL_1"/>
    <property type="match status" value="1"/>
</dbReference>
<evidence type="ECO:0000313" key="2">
    <source>
        <dbReference type="EMBL" id="QBM90865.1"/>
    </source>
</evidence>
<dbReference type="InterPro" id="IPR001138">
    <property type="entry name" value="Zn2Cys6_DnaBD"/>
</dbReference>
<name>A0A4P6XVD0_9ASCO</name>
<organism evidence="2 3">
    <name type="scientific">Metschnikowia aff. pulcherrima</name>
    <dbReference type="NCBI Taxonomy" id="2163413"/>
    <lineage>
        <taxon>Eukaryota</taxon>
        <taxon>Fungi</taxon>
        <taxon>Dikarya</taxon>
        <taxon>Ascomycota</taxon>
        <taxon>Saccharomycotina</taxon>
        <taxon>Pichiomycetes</taxon>
        <taxon>Metschnikowiaceae</taxon>
        <taxon>Metschnikowia</taxon>
    </lineage>
</organism>
<proteinExistence type="predicted"/>
<evidence type="ECO:0000313" key="3">
    <source>
        <dbReference type="Proteomes" id="UP000292447"/>
    </source>
</evidence>
<dbReference type="SUPFAM" id="SSF57701">
    <property type="entry name" value="Zn2/Cys6 DNA-binding domain"/>
    <property type="match status" value="1"/>
</dbReference>